<evidence type="ECO:0000256" key="11">
    <source>
        <dbReference type="PIRSR" id="PIRSR601461-2"/>
    </source>
</evidence>
<dbReference type="PANTHER" id="PTHR47966">
    <property type="entry name" value="BETA-SITE APP-CLEAVING ENZYME, ISOFORM A-RELATED"/>
    <property type="match status" value="1"/>
</dbReference>
<keyword evidence="6 12" id="KW-0064">Aspartyl protease</keyword>
<evidence type="ECO:0000256" key="9">
    <source>
        <dbReference type="ARBA" id="ARBA00023180"/>
    </source>
</evidence>
<name>A0AAD5V070_9APHY</name>
<keyword evidence="5 13" id="KW-0732">Signal</keyword>
<feature type="active site" evidence="10">
    <location>
        <position position="302"/>
    </location>
</feature>
<dbReference type="PROSITE" id="PS00141">
    <property type="entry name" value="ASP_PROTEASE"/>
    <property type="match status" value="2"/>
</dbReference>
<evidence type="ECO:0000256" key="6">
    <source>
        <dbReference type="ARBA" id="ARBA00022750"/>
    </source>
</evidence>
<proteinExistence type="inferred from homology"/>
<keyword evidence="4 12" id="KW-0645">Protease</keyword>
<dbReference type="Pfam" id="PF00026">
    <property type="entry name" value="Asp"/>
    <property type="match status" value="1"/>
</dbReference>
<dbReference type="InterPro" id="IPR001461">
    <property type="entry name" value="Aspartic_peptidase_A1"/>
</dbReference>
<dbReference type="EMBL" id="JANAWD010000505">
    <property type="protein sequence ID" value="KAJ3478511.1"/>
    <property type="molecule type" value="Genomic_DNA"/>
</dbReference>
<organism evidence="15 16">
    <name type="scientific">Meripilus lineatus</name>
    <dbReference type="NCBI Taxonomy" id="2056292"/>
    <lineage>
        <taxon>Eukaryota</taxon>
        <taxon>Fungi</taxon>
        <taxon>Dikarya</taxon>
        <taxon>Basidiomycota</taxon>
        <taxon>Agaricomycotina</taxon>
        <taxon>Agaricomycetes</taxon>
        <taxon>Polyporales</taxon>
        <taxon>Meripilaceae</taxon>
        <taxon>Meripilus</taxon>
    </lineage>
</organism>
<dbReference type="InterPro" id="IPR021109">
    <property type="entry name" value="Peptidase_aspartic_dom_sf"/>
</dbReference>
<dbReference type="GO" id="GO:0004190">
    <property type="term" value="F:aspartic-type endopeptidase activity"/>
    <property type="evidence" value="ECO:0007669"/>
    <property type="project" value="UniProtKB-KW"/>
</dbReference>
<evidence type="ECO:0000256" key="5">
    <source>
        <dbReference type="ARBA" id="ARBA00022729"/>
    </source>
</evidence>
<protein>
    <recommendedName>
        <fullName evidence="14">Peptidase A1 domain-containing protein</fullName>
    </recommendedName>
</protein>
<dbReference type="PRINTS" id="PR00792">
    <property type="entry name" value="PEPSIN"/>
</dbReference>
<evidence type="ECO:0000313" key="15">
    <source>
        <dbReference type="EMBL" id="KAJ3478511.1"/>
    </source>
</evidence>
<evidence type="ECO:0000256" key="10">
    <source>
        <dbReference type="PIRSR" id="PIRSR601461-1"/>
    </source>
</evidence>
<evidence type="ECO:0000256" key="8">
    <source>
        <dbReference type="ARBA" id="ARBA00023157"/>
    </source>
</evidence>
<evidence type="ECO:0000259" key="14">
    <source>
        <dbReference type="PROSITE" id="PS51767"/>
    </source>
</evidence>
<dbReference type="FunFam" id="2.40.70.10:FF:000002">
    <property type="entry name" value="Vacuolar aspartic proteinase"/>
    <property type="match status" value="1"/>
</dbReference>
<evidence type="ECO:0000256" key="7">
    <source>
        <dbReference type="ARBA" id="ARBA00022801"/>
    </source>
</evidence>
<evidence type="ECO:0000256" key="1">
    <source>
        <dbReference type="ARBA" id="ARBA00004116"/>
    </source>
</evidence>
<feature type="chain" id="PRO_5042295294" description="Peptidase A1 domain-containing protein" evidence="13">
    <location>
        <begin position="18"/>
        <end position="414"/>
    </location>
</feature>
<feature type="disulfide bond" evidence="11">
    <location>
        <begin position="133"/>
        <end position="138"/>
    </location>
</feature>
<dbReference type="FunFam" id="2.40.70.10:FF:000036">
    <property type="entry name" value="Vacuolar aspartic protease"/>
    <property type="match status" value="1"/>
</dbReference>
<dbReference type="AlphaFoldDB" id="A0AAD5V070"/>
<sequence length="414" mass="45201">MFLSRLAPLLIIPLVAAEGVHRLKLKKIPPAASNPALETAYLAQKYGAQVQTPMMGSGGYGRNIRIGRPTYQDGEDLFWTQKEIDMEGGHRVPLTNFMNAQYYTEIQLGTPAQTFKVILDTGSSNLWVPSTQCTSIACFLHTKYDSSASSTYKANGSSFSIQYGSGSMEGFVSQDLLRIGDLTIKGQDFAEATKEPGLAFAFGKFDGILGLAYDTISVNHITPPFYSMINQKLLDSKVFSFRLGSSDSDGGEAIFGGIDTSAFTGQIQYAPVRRKAYWEVELSQVSFGDDVLELENTGAAIDTGTSLIALPTDMAEMINTQLGAKKSWNGQYTVDCAKVPSLPDLTFTFDGKKYPLKATDYILEMQGTCISSFTGLDINLPDGGSIWIVGDVFLRKYYTVYDLERHAVGFAKAV</sequence>
<keyword evidence="7 12" id="KW-0378">Hydrolase</keyword>
<dbReference type="SUPFAM" id="SSF50630">
    <property type="entry name" value="Acid proteases"/>
    <property type="match status" value="1"/>
</dbReference>
<comment type="similarity">
    <text evidence="2 12">Belongs to the peptidase A1 family.</text>
</comment>
<dbReference type="GO" id="GO:0000324">
    <property type="term" value="C:fungal-type vacuole"/>
    <property type="evidence" value="ECO:0007669"/>
    <property type="project" value="InterPro"/>
</dbReference>
<dbReference type="Gene3D" id="2.40.70.10">
    <property type="entry name" value="Acid Proteases"/>
    <property type="match status" value="2"/>
</dbReference>
<evidence type="ECO:0000256" key="3">
    <source>
        <dbReference type="ARBA" id="ARBA00022554"/>
    </source>
</evidence>
<accession>A0AAD5V070</accession>
<dbReference type="CDD" id="cd05488">
    <property type="entry name" value="Proteinase_A_fungi"/>
    <property type="match status" value="1"/>
</dbReference>
<feature type="signal peptide" evidence="13">
    <location>
        <begin position="1"/>
        <end position="17"/>
    </location>
</feature>
<feature type="domain" description="Peptidase A1" evidence="14">
    <location>
        <begin position="102"/>
        <end position="411"/>
    </location>
</feature>
<dbReference type="Proteomes" id="UP001212997">
    <property type="component" value="Unassembled WGS sequence"/>
</dbReference>
<keyword evidence="8 11" id="KW-1015">Disulfide bond</keyword>
<dbReference type="InterPro" id="IPR033121">
    <property type="entry name" value="PEPTIDASE_A1"/>
</dbReference>
<keyword evidence="3" id="KW-0926">Vacuole</keyword>
<feature type="active site" evidence="10">
    <location>
        <position position="120"/>
    </location>
</feature>
<dbReference type="InterPro" id="IPR033819">
    <property type="entry name" value="Saccharopepsin"/>
</dbReference>
<dbReference type="PROSITE" id="PS51767">
    <property type="entry name" value="PEPTIDASE_A1"/>
    <property type="match status" value="1"/>
</dbReference>
<reference evidence="15" key="1">
    <citation type="submission" date="2022-07" db="EMBL/GenBank/DDBJ databases">
        <title>Genome Sequence of Physisporinus lineatus.</title>
        <authorList>
            <person name="Buettner E."/>
        </authorList>
    </citation>
    <scope>NUCLEOTIDE SEQUENCE</scope>
    <source>
        <strain evidence="15">VT162</strain>
    </source>
</reference>
<keyword evidence="9" id="KW-0325">Glycoprotein</keyword>
<comment type="subcellular location">
    <subcellularLocation>
        <location evidence="1">Vacuole</location>
    </subcellularLocation>
</comment>
<evidence type="ECO:0000256" key="13">
    <source>
        <dbReference type="SAM" id="SignalP"/>
    </source>
</evidence>
<evidence type="ECO:0000256" key="12">
    <source>
        <dbReference type="RuleBase" id="RU000454"/>
    </source>
</evidence>
<evidence type="ECO:0000256" key="4">
    <source>
        <dbReference type="ARBA" id="ARBA00022670"/>
    </source>
</evidence>
<dbReference type="PANTHER" id="PTHR47966:SF51">
    <property type="entry name" value="BETA-SITE APP-CLEAVING ENZYME, ISOFORM A-RELATED"/>
    <property type="match status" value="1"/>
</dbReference>
<dbReference type="InterPro" id="IPR001969">
    <property type="entry name" value="Aspartic_peptidase_AS"/>
</dbReference>
<comment type="caution">
    <text evidence="15">The sequence shown here is derived from an EMBL/GenBank/DDBJ whole genome shotgun (WGS) entry which is preliminary data.</text>
</comment>
<keyword evidence="16" id="KW-1185">Reference proteome</keyword>
<gene>
    <name evidence="15" type="ORF">NLI96_g9702</name>
</gene>
<evidence type="ECO:0000313" key="16">
    <source>
        <dbReference type="Proteomes" id="UP001212997"/>
    </source>
</evidence>
<evidence type="ECO:0000256" key="2">
    <source>
        <dbReference type="ARBA" id="ARBA00007447"/>
    </source>
</evidence>
<dbReference type="GO" id="GO:0006508">
    <property type="term" value="P:proteolysis"/>
    <property type="evidence" value="ECO:0007669"/>
    <property type="project" value="UniProtKB-KW"/>
</dbReference>